<evidence type="ECO:0000256" key="8">
    <source>
        <dbReference type="ARBA" id="ARBA00022842"/>
    </source>
</evidence>
<dbReference type="EMBL" id="BQNB010008803">
    <property type="protein sequence ID" value="GJS54509.1"/>
    <property type="molecule type" value="Genomic_DNA"/>
</dbReference>
<dbReference type="GO" id="GO:0004519">
    <property type="term" value="F:endonuclease activity"/>
    <property type="evidence" value="ECO:0007669"/>
    <property type="project" value="UniProtKB-KW"/>
</dbReference>
<reference evidence="11" key="1">
    <citation type="journal article" date="2022" name="Int. J. Mol. Sci.">
        <title>Draft Genome of Tanacetum Coccineum: Genomic Comparison of Closely Related Tanacetum-Family Plants.</title>
        <authorList>
            <person name="Yamashiro T."/>
            <person name="Shiraishi A."/>
            <person name="Nakayama K."/>
            <person name="Satake H."/>
        </authorList>
    </citation>
    <scope>NUCLEOTIDE SEQUENCE</scope>
</reference>
<dbReference type="Gene3D" id="3.60.10.10">
    <property type="entry name" value="Endonuclease/exonuclease/phosphatase"/>
    <property type="match status" value="1"/>
</dbReference>
<evidence type="ECO:0000256" key="9">
    <source>
        <dbReference type="ARBA" id="ARBA00023204"/>
    </source>
</evidence>
<comment type="caution">
    <text evidence="11">The sequence shown here is derived from an EMBL/GenBank/DDBJ whole genome shotgun (WGS) entry which is preliminary data.</text>
</comment>
<dbReference type="InterPro" id="IPR036691">
    <property type="entry name" value="Endo/exonu/phosph_ase_sf"/>
</dbReference>
<dbReference type="InterPro" id="IPR051547">
    <property type="entry name" value="TDP2-like"/>
</dbReference>
<dbReference type="PANTHER" id="PTHR15822:SF4">
    <property type="entry name" value="TYROSYL-DNA PHOSPHODIESTERASE 2"/>
    <property type="match status" value="1"/>
</dbReference>
<keyword evidence="10" id="KW-0539">Nucleus</keyword>
<accession>A0ABQ4WNR8</accession>
<organism evidence="11 12">
    <name type="scientific">Tanacetum coccineum</name>
    <dbReference type="NCBI Taxonomy" id="301880"/>
    <lineage>
        <taxon>Eukaryota</taxon>
        <taxon>Viridiplantae</taxon>
        <taxon>Streptophyta</taxon>
        <taxon>Embryophyta</taxon>
        <taxon>Tracheophyta</taxon>
        <taxon>Spermatophyta</taxon>
        <taxon>Magnoliopsida</taxon>
        <taxon>eudicotyledons</taxon>
        <taxon>Gunneridae</taxon>
        <taxon>Pentapetalae</taxon>
        <taxon>asterids</taxon>
        <taxon>campanulids</taxon>
        <taxon>Asterales</taxon>
        <taxon>Asteraceae</taxon>
        <taxon>Asteroideae</taxon>
        <taxon>Anthemideae</taxon>
        <taxon>Anthemidinae</taxon>
        <taxon>Tanacetum</taxon>
    </lineage>
</organism>
<keyword evidence="7" id="KW-0378">Hydrolase</keyword>
<evidence type="ECO:0000313" key="11">
    <source>
        <dbReference type="EMBL" id="GJS54509.1"/>
    </source>
</evidence>
<evidence type="ECO:0000256" key="6">
    <source>
        <dbReference type="ARBA" id="ARBA00022763"/>
    </source>
</evidence>
<comment type="cofactor">
    <cofactor evidence="1">
        <name>Mn(2+)</name>
        <dbReference type="ChEBI" id="CHEBI:29035"/>
    </cofactor>
</comment>
<feature type="non-terminal residue" evidence="11">
    <location>
        <position position="1"/>
    </location>
</feature>
<keyword evidence="9" id="KW-0234">DNA repair</keyword>
<keyword evidence="5" id="KW-0479">Metal-binding</keyword>
<name>A0ABQ4WNR8_9ASTR</name>
<comment type="cofactor">
    <cofactor evidence="2">
        <name>Mg(2+)</name>
        <dbReference type="ChEBI" id="CHEBI:18420"/>
    </cofactor>
</comment>
<evidence type="ECO:0000256" key="7">
    <source>
        <dbReference type="ARBA" id="ARBA00022801"/>
    </source>
</evidence>
<reference evidence="11" key="2">
    <citation type="submission" date="2022-01" db="EMBL/GenBank/DDBJ databases">
        <authorList>
            <person name="Yamashiro T."/>
            <person name="Shiraishi A."/>
            <person name="Satake H."/>
            <person name="Nakayama K."/>
        </authorList>
    </citation>
    <scope>NUCLEOTIDE SEQUENCE</scope>
</reference>
<evidence type="ECO:0000256" key="10">
    <source>
        <dbReference type="ARBA" id="ARBA00023242"/>
    </source>
</evidence>
<evidence type="ECO:0000256" key="5">
    <source>
        <dbReference type="ARBA" id="ARBA00022723"/>
    </source>
</evidence>
<gene>
    <name evidence="11" type="ORF">Tco_0627871</name>
</gene>
<keyword evidence="4" id="KW-0540">Nuclease</keyword>
<keyword evidence="11" id="KW-0255">Endonuclease</keyword>
<sequence>QIACEILRMQAVQLSDYSAMARVLGIAEVSTTETLHGWIDAWTVWKPKRNRIGLMSQKQTTMMSANSENAKNGLTFLISSDRVSMIIKNVGAIGDIIHVALNNDIICDLQGSHYGEVTPNIYAIFQRSDWWKSYKCSLSFDKASTRRYFCMQDELDGEFPLPDGWIDAWTELNPTDVGWTFDTKANQMISANQILQKRIDRFLIMSNDDRVSVNDEDTSSIAAKIRDMERRMLEGKLVLSGDDQEPLNPLNADG</sequence>
<evidence type="ECO:0000256" key="3">
    <source>
        <dbReference type="ARBA" id="ARBA00004123"/>
    </source>
</evidence>
<evidence type="ECO:0000256" key="2">
    <source>
        <dbReference type="ARBA" id="ARBA00001946"/>
    </source>
</evidence>
<evidence type="ECO:0000256" key="1">
    <source>
        <dbReference type="ARBA" id="ARBA00001936"/>
    </source>
</evidence>
<keyword evidence="6" id="KW-0227">DNA damage</keyword>
<comment type="subcellular location">
    <subcellularLocation>
        <location evidence="3">Nucleus</location>
    </subcellularLocation>
</comment>
<evidence type="ECO:0000256" key="4">
    <source>
        <dbReference type="ARBA" id="ARBA00022722"/>
    </source>
</evidence>
<evidence type="ECO:0000313" key="12">
    <source>
        <dbReference type="Proteomes" id="UP001151760"/>
    </source>
</evidence>
<proteinExistence type="predicted"/>
<keyword evidence="8" id="KW-0460">Magnesium</keyword>
<protein>
    <submittedName>
        <fullName evidence="11">Endonuclease/exonuclease/phosphatase family protein</fullName>
    </submittedName>
</protein>
<dbReference type="PANTHER" id="PTHR15822">
    <property type="entry name" value="TRAF AND TNF RECEPTOR-ASSOCIATED PROTEIN"/>
    <property type="match status" value="1"/>
</dbReference>
<dbReference type="Proteomes" id="UP001151760">
    <property type="component" value="Unassembled WGS sequence"/>
</dbReference>
<keyword evidence="12" id="KW-1185">Reference proteome</keyword>